<reference evidence="2 3" key="1">
    <citation type="journal article" date="2012" name="Science">
        <title>The Paleozoic origin of enzymatic lignin decomposition reconstructed from 31 fungal genomes.</title>
        <authorList>
            <person name="Floudas D."/>
            <person name="Binder M."/>
            <person name="Riley R."/>
            <person name="Barry K."/>
            <person name="Blanchette R.A."/>
            <person name="Henrissat B."/>
            <person name="Martinez A.T."/>
            <person name="Otillar R."/>
            <person name="Spatafora J.W."/>
            <person name="Yadav J.S."/>
            <person name="Aerts A."/>
            <person name="Benoit I."/>
            <person name="Boyd A."/>
            <person name="Carlson A."/>
            <person name="Copeland A."/>
            <person name="Coutinho P.M."/>
            <person name="de Vries R.P."/>
            <person name="Ferreira P."/>
            <person name="Findley K."/>
            <person name="Foster B."/>
            <person name="Gaskell J."/>
            <person name="Glotzer D."/>
            <person name="Gorecki P."/>
            <person name="Heitman J."/>
            <person name="Hesse C."/>
            <person name="Hori C."/>
            <person name="Igarashi K."/>
            <person name="Jurgens J.A."/>
            <person name="Kallen N."/>
            <person name="Kersten P."/>
            <person name="Kohler A."/>
            <person name="Kuees U."/>
            <person name="Kumar T.K.A."/>
            <person name="Kuo A."/>
            <person name="LaButti K."/>
            <person name="Larrondo L.F."/>
            <person name="Lindquist E."/>
            <person name="Ling A."/>
            <person name="Lombard V."/>
            <person name="Lucas S."/>
            <person name="Lundell T."/>
            <person name="Martin R."/>
            <person name="McLaughlin D.J."/>
            <person name="Morgenstern I."/>
            <person name="Morin E."/>
            <person name="Murat C."/>
            <person name="Nagy L.G."/>
            <person name="Nolan M."/>
            <person name="Ohm R.A."/>
            <person name="Patyshakuliyeva A."/>
            <person name="Rokas A."/>
            <person name="Ruiz-Duenas F.J."/>
            <person name="Sabat G."/>
            <person name="Salamov A."/>
            <person name="Samejima M."/>
            <person name="Schmutz J."/>
            <person name="Slot J.C."/>
            <person name="St John F."/>
            <person name="Stenlid J."/>
            <person name="Sun H."/>
            <person name="Sun S."/>
            <person name="Syed K."/>
            <person name="Tsang A."/>
            <person name="Wiebenga A."/>
            <person name="Young D."/>
            <person name="Pisabarro A."/>
            <person name="Eastwood D.C."/>
            <person name="Martin F."/>
            <person name="Cullen D."/>
            <person name="Grigoriev I.V."/>
            <person name="Hibbett D.S."/>
        </authorList>
    </citation>
    <scope>NUCLEOTIDE SEQUENCE [LARGE SCALE GENOMIC DNA]</scope>
    <source>
        <strain evidence="2 3">MD-104</strain>
    </source>
</reference>
<protein>
    <submittedName>
        <fullName evidence="2">Uncharacterized protein</fullName>
    </submittedName>
</protein>
<dbReference type="Proteomes" id="UP000218811">
    <property type="component" value="Unassembled WGS sequence"/>
</dbReference>
<evidence type="ECO:0000313" key="2">
    <source>
        <dbReference type="EMBL" id="PCH35432.1"/>
    </source>
</evidence>
<dbReference type="AlphaFoldDB" id="A0A2H3IZN2"/>
<feature type="region of interest" description="Disordered" evidence="1">
    <location>
        <begin position="1"/>
        <end position="39"/>
    </location>
</feature>
<gene>
    <name evidence="2" type="ORF">WOLCODRAFT_156118</name>
</gene>
<evidence type="ECO:0000313" key="3">
    <source>
        <dbReference type="Proteomes" id="UP000218811"/>
    </source>
</evidence>
<organism evidence="2 3">
    <name type="scientific">Wolfiporia cocos (strain MD-104)</name>
    <name type="common">Brown rot fungus</name>
    <dbReference type="NCBI Taxonomy" id="742152"/>
    <lineage>
        <taxon>Eukaryota</taxon>
        <taxon>Fungi</taxon>
        <taxon>Dikarya</taxon>
        <taxon>Basidiomycota</taxon>
        <taxon>Agaricomycotina</taxon>
        <taxon>Agaricomycetes</taxon>
        <taxon>Polyporales</taxon>
        <taxon>Phaeolaceae</taxon>
        <taxon>Wolfiporia</taxon>
    </lineage>
</organism>
<proteinExistence type="predicted"/>
<keyword evidence="3" id="KW-1185">Reference proteome</keyword>
<sequence length="85" mass="9399">MSTHQTPAQSPIHTPVHATTPVGTTPPLGETEARNTNTRIQSYIPDFLRIPEGEETIEQEGEAENQLYQICMDTMPFCEGGCPKQ</sequence>
<accession>A0A2H3IZN2</accession>
<evidence type="ECO:0000256" key="1">
    <source>
        <dbReference type="SAM" id="MobiDB-lite"/>
    </source>
</evidence>
<name>A0A2H3IZN2_WOLCO</name>
<dbReference type="EMBL" id="KB467854">
    <property type="protein sequence ID" value="PCH35432.1"/>
    <property type="molecule type" value="Genomic_DNA"/>
</dbReference>
<feature type="compositionally biased region" description="Polar residues" evidence="1">
    <location>
        <begin position="1"/>
        <end position="12"/>
    </location>
</feature>